<dbReference type="KEGG" id="pbs:Plabr_1240"/>
<dbReference type="eggNOG" id="COG0265">
    <property type="taxonomic scope" value="Bacteria"/>
</dbReference>
<evidence type="ECO:0000313" key="3">
    <source>
        <dbReference type="Proteomes" id="UP000006860"/>
    </source>
</evidence>
<dbReference type="OrthoDB" id="2356897at2"/>
<evidence type="ECO:0000256" key="1">
    <source>
        <dbReference type="SAM" id="Phobius"/>
    </source>
</evidence>
<dbReference type="HOGENOM" id="CLU_1093648_0_0_0"/>
<evidence type="ECO:0000313" key="2">
    <source>
        <dbReference type="EMBL" id="ADY58853.1"/>
    </source>
</evidence>
<sequence>MLETTAEVEAALSEERKWFRSWKLWLLTIIVVFLITAVCLPIYRFRRQSQIVRSLESEQVQFESSFFFPRKVSDAISAWNDVSDWKLPNPTAPDGVVCQSHHVSRETFERLASLNLSVFYGDAIEFAEEDLEYFLARSSNLRFVFLWDSDELSQACLARIHRDHPELQLQAHGQAFPGVYLANEPGGVTFYIGKSDFSLFSGGELLTEMNGEPLMTYHQVKRAVEALKPGEQLRFTVKDHAGVVREEIYAAPQP</sequence>
<dbReference type="EMBL" id="CP002546">
    <property type="protein sequence ID" value="ADY58853.1"/>
    <property type="molecule type" value="Genomic_DNA"/>
</dbReference>
<reference evidence="3" key="1">
    <citation type="submission" date="2011-02" db="EMBL/GenBank/DDBJ databases">
        <title>The complete genome of Planctomyces brasiliensis DSM 5305.</title>
        <authorList>
            <person name="Lucas S."/>
            <person name="Copeland A."/>
            <person name="Lapidus A."/>
            <person name="Bruce D."/>
            <person name="Goodwin L."/>
            <person name="Pitluck S."/>
            <person name="Kyrpides N."/>
            <person name="Mavromatis K."/>
            <person name="Pagani I."/>
            <person name="Ivanova N."/>
            <person name="Ovchinnikova G."/>
            <person name="Lu M."/>
            <person name="Detter J.C."/>
            <person name="Han C."/>
            <person name="Land M."/>
            <person name="Hauser L."/>
            <person name="Markowitz V."/>
            <person name="Cheng J.-F."/>
            <person name="Hugenholtz P."/>
            <person name="Woyke T."/>
            <person name="Wu D."/>
            <person name="Tindall B."/>
            <person name="Pomrenke H.G."/>
            <person name="Brambilla E."/>
            <person name="Klenk H.-P."/>
            <person name="Eisen J.A."/>
        </authorList>
    </citation>
    <scope>NUCLEOTIDE SEQUENCE [LARGE SCALE GENOMIC DNA]</scope>
    <source>
        <strain evidence="3">ATCC 49424 / DSM 5305 / JCM 21570 / NBRC 103401 / IFAM 1448</strain>
    </source>
</reference>
<dbReference type="RefSeq" id="WP_013627586.1">
    <property type="nucleotide sequence ID" value="NC_015174.1"/>
</dbReference>
<accession>F0SMN4</accession>
<evidence type="ECO:0008006" key="4">
    <source>
        <dbReference type="Google" id="ProtNLM"/>
    </source>
</evidence>
<dbReference type="AlphaFoldDB" id="F0SMN4"/>
<dbReference type="STRING" id="756272.Plabr_1240"/>
<keyword evidence="3" id="KW-1185">Reference proteome</keyword>
<gene>
    <name evidence="2" type="ordered locus">Plabr_1240</name>
</gene>
<feature type="transmembrane region" description="Helical" evidence="1">
    <location>
        <begin position="24"/>
        <end position="43"/>
    </location>
</feature>
<name>F0SMN4_RUBBR</name>
<keyword evidence="1" id="KW-0812">Transmembrane</keyword>
<protein>
    <recommendedName>
        <fullName evidence="4">PDZ domain-containing protein</fullName>
    </recommendedName>
</protein>
<organism evidence="2 3">
    <name type="scientific">Rubinisphaera brasiliensis (strain ATCC 49424 / DSM 5305 / JCM 21570 / IAM 15109 / NBRC 103401 / IFAM 1448)</name>
    <name type="common">Planctomyces brasiliensis</name>
    <dbReference type="NCBI Taxonomy" id="756272"/>
    <lineage>
        <taxon>Bacteria</taxon>
        <taxon>Pseudomonadati</taxon>
        <taxon>Planctomycetota</taxon>
        <taxon>Planctomycetia</taxon>
        <taxon>Planctomycetales</taxon>
        <taxon>Planctomycetaceae</taxon>
        <taxon>Rubinisphaera</taxon>
    </lineage>
</organism>
<dbReference type="Proteomes" id="UP000006860">
    <property type="component" value="Chromosome"/>
</dbReference>
<keyword evidence="1" id="KW-0472">Membrane</keyword>
<proteinExistence type="predicted"/>
<keyword evidence="1" id="KW-1133">Transmembrane helix</keyword>